<dbReference type="InterPro" id="IPR005680">
    <property type="entry name" value="Ribosomal_uS12_euk/arc"/>
</dbReference>
<evidence type="ECO:0000256" key="4">
    <source>
        <dbReference type="RuleBase" id="RU003622"/>
    </source>
</evidence>
<dbReference type="InterPro" id="IPR006032">
    <property type="entry name" value="Ribosomal_uS12"/>
</dbReference>
<proteinExistence type="inferred from homology"/>
<gene>
    <name evidence="6" type="ORF">DI09_28p120</name>
</gene>
<dbReference type="VEuPathDB" id="MicrosporidiaDB:DI09_28p120"/>
<evidence type="ECO:0000313" key="7">
    <source>
        <dbReference type="Proteomes" id="UP000029725"/>
    </source>
</evidence>
<sequence>MGKGKPTGLNAARKLRTSRRDNRWADKSYKKRALGTAFKHNPFGGASHAKGIVLERIGIESKQPNSAVRKCVRIQLIKNAKKITAFVPNDGCLNFIETNDEVLVAGFGRKGRAVGDIPGVKFKVVKVASVSLLALYKEKKDKPRS</sequence>
<name>A0A098VVG8_9MICR</name>
<keyword evidence="2 4" id="KW-0689">Ribosomal protein</keyword>
<dbReference type="GO" id="GO:0003735">
    <property type="term" value="F:structural constituent of ribosome"/>
    <property type="evidence" value="ECO:0007669"/>
    <property type="project" value="InterPro"/>
</dbReference>
<dbReference type="Pfam" id="PF00164">
    <property type="entry name" value="Ribosom_S12_S23"/>
    <property type="match status" value="1"/>
</dbReference>
<comment type="caution">
    <text evidence="6">The sequence shown here is derived from an EMBL/GenBank/DDBJ whole genome shotgun (WGS) entry which is preliminary data.</text>
</comment>
<dbReference type="GO" id="GO:0006412">
    <property type="term" value="P:translation"/>
    <property type="evidence" value="ECO:0007669"/>
    <property type="project" value="InterPro"/>
</dbReference>
<dbReference type="InterPro" id="IPR012340">
    <property type="entry name" value="NA-bd_OB-fold"/>
</dbReference>
<comment type="similarity">
    <text evidence="1 4">Belongs to the universal ribosomal protein uS12 family.</text>
</comment>
<dbReference type="FunFam" id="2.40.50.140:FF:000007">
    <property type="entry name" value="40S ribosomal protein S23"/>
    <property type="match status" value="1"/>
</dbReference>
<evidence type="ECO:0000313" key="6">
    <source>
        <dbReference type="EMBL" id="KGG51731.1"/>
    </source>
</evidence>
<dbReference type="AlphaFoldDB" id="A0A098VVG8"/>
<protein>
    <submittedName>
        <fullName evidence="6">40S ribosomal protein S23</fullName>
    </submittedName>
</protein>
<dbReference type="PANTHER" id="PTHR11652">
    <property type="entry name" value="30S RIBOSOMAL PROTEIN S12 FAMILY MEMBER"/>
    <property type="match status" value="1"/>
</dbReference>
<dbReference type="CDD" id="cd03367">
    <property type="entry name" value="Ribosomal_S23"/>
    <property type="match status" value="1"/>
</dbReference>
<dbReference type="RefSeq" id="XP_013238159.1">
    <property type="nucleotide sequence ID" value="XM_013382705.1"/>
</dbReference>
<feature type="region of interest" description="Disordered" evidence="5">
    <location>
        <begin position="1"/>
        <end position="23"/>
    </location>
</feature>
<accession>A0A098VVG8</accession>
<dbReference type="HOGENOM" id="CLU_115574_0_1_1"/>
<dbReference type="OrthoDB" id="1713912at2759"/>
<keyword evidence="7" id="KW-1185">Reference proteome</keyword>
<dbReference type="PROSITE" id="PS00055">
    <property type="entry name" value="RIBOSOMAL_S12"/>
    <property type="match status" value="1"/>
</dbReference>
<dbReference type="Proteomes" id="UP000029725">
    <property type="component" value="Unassembled WGS sequence"/>
</dbReference>
<evidence type="ECO:0000256" key="1">
    <source>
        <dbReference type="ARBA" id="ARBA00005657"/>
    </source>
</evidence>
<dbReference type="Gene3D" id="2.40.50.140">
    <property type="entry name" value="Nucleic acid-binding proteins"/>
    <property type="match status" value="1"/>
</dbReference>
<dbReference type="GO" id="GO:0015935">
    <property type="term" value="C:small ribosomal subunit"/>
    <property type="evidence" value="ECO:0007669"/>
    <property type="project" value="InterPro"/>
</dbReference>
<reference evidence="6 7" key="1">
    <citation type="submission" date="2014-04" db="EMBL/GenBank/DDBJ databases">
        <title>A new species of microsporidia sheds light on the evolution of extreme parasitism.</title>
        <authorList>
            <person name="Haag K.L."/>
            <person name="James T.Y."/>
            <person name="Larsson R."/>
            <person name="Schaer T.M."/>
            <person name="Refardt D."/>
            <person name="Pombert J.-F."/>
            <person name="Ebert D."/>
        </authorList>
    </citation>
    <scope>NUCLEOTIDE SEQUENCE [LARGE SCALE GENOMIC DNA]</scope>
    <source>
        <strain evidence="6 7">UGP3</strain>
        <tissue evidence="6">Spores</tissue>
    </source>
</reference>
<evidence type="ECO:0000256" key="2">
    <source>
        <dbReference type="ARBA" id="ARBA00022980"/>
    </source>
</evidence>
<dbReference type="NCBIfam" id="TIGR00982">
    <property type="entry name" value="uS12_E_A"/>
    <property type="match status" value="1"/>
</dbReference>
<keyword evidence="3 4" id="KW-0687">Ribonucleoprotein</keyword>
<dbReference type="PIRSF" id="PIRSF002133">
    <property type="entry name" value="Ribosomal_S12/S23"/>
    <property type="match status" value="1"/>
</dbReference>
<organism evidence="6 7">
    <name type="scientific">Mitosporidium daphniae</name>
    <dbReference type="NCBI Taxonomy" id="1485682"/>
    <lineage>
        <taxon>Eukaryota</taxon>
        <taxon>Fungi</taxon>
        <taxon>Fungi incertae sedis</taxon>
        <taxon>Microsporidia</taxon>
        <taxon>Mitosporidium</taxon>
    </lineage>
</organism>
<dbReference type="GeneID" id="25259373"/>
<dbReference type="EMBL" id="JMKJ01000210">
    <property type="protein sequence ID" value="KGG51731.1"/>
    <property type="molecule type" value="Genomic_DNA"/>
</dbReference>
<dbReference type="SUPFAM" id="SSF50249">
    <property type="entry name" value="Nucleic acid-binding proteins"/>
    <property type="match status" value="1"/>
</dbReference>
<evidence type="ECO:0000256" key="5">
    <source>
        <dbReference type="SAM" id="MobiDB-lite"/>
    </source>
</evidence>
<evidence type="ECO:0000256" key="3">
    <source>
        <dbReference type="ARBA" id="ARBA00023274"/>
    </source>
</evidence>